<proteinExistence type="predicted"/>
<name>A0A8E2F943_9PEZI</name>
<dbReference type="AlphaFoldDB" id="A0A8E2F943"/>
<evidence type="ECO:0000313" key="2">
    <source>
        <dbReference type="EMBL" id="OCL12729.1"/>
    </source>
</evidence>
<accession>A0A8E2F943</accession>
<sequence length="97" mass="9493">MQYVAALLALAAIAKGSPFPQGVSMAIPPKASAPAGCSSSYSGSFGIAVVSITSSSNIISTTIKSIIPITTSAPGITPTTVVSSTAYSAAPVSQTSE</sequence>
<protein>
    <submittedName>
        <fullName evidence="2">Uncharacterized protein</fullName>
    </submittedName>
</protein>
<feature type="chain" id="PRO_5034736391" evidence="1">
    <location>
        <begin position="17"/>
        <end position="97"/>
    </location>
</feature>
<feature type="signal peptide" evidence="1">
    <location>
        <begin position="1"/>
        <end position="16"/>
    </location>
</feature>
<keyword evidence="3" id="KW-1185">Reference proteome</keyword>
<reference evidence="2 3" key="1">
    <citation type="journal article" date="2016" name="Nat. Commun.">
        <title>Ectomycorrhizal ecology is imprinted in the genome of the dominant symbiotic fungus Cenococcum geophilum.</title>
        <authorList>
            <consortium name="DOE Joint Genome Institute"/>
            <person name="Peter M."/>
            <person name="Kohler A."/>
            <person name="Ohm R.A."/>
            <person name="Kuo A."/>
            <person name="Krutzmann J."/>
            <person name="Morin E."/>
            <person name="Arend M."/>
            <person name="Barry K.W."/>
            <person name="Binder M."/>
            <person name="Choi C."/>
            <person name="Clum A."/>
            <person name="Copeland A."/>
            <person name="Grisel N."/>
            <person name="Haridas S."/>
            <person name="Kipfer T."/>
            <person name="LaButti K."/>
            <person name="Lindquist E."/>
            <person name="Lipzen A."/>
            <person name="Maire R."/>
            <person name="Meier B."/>
            <person name="Mihaltcheva S."/>
            <person name="Molinier V."/>
            <person name="Murat C."/>
            <person name="Poggeler S."/>
            <person name="Quandt C.A."/>
            <person name="Sperisen C."/>
            <person name="Tritt A."/>
            <person name="Tisserant E."/>
            <person name="Crous P.W."/>
            <person name="Henrissat B."/>
            <person name="Nehls U."/>
            <person name="Egli S."/>
            <person name="Spatafora J.W."/>
            <person name="Grigoriev I.V."/>
            <person name="Martin F.M."/>
        </authorList>
    </citation>
    <scope>NUCLEOTIDE SEQUENCE [LARGE SCALE GENOMIC DNA]</scope>
    <source>
        <strain evidence="2 3">CBS 207.34</strain>
    </source>
</reference>
<keyword evidence="1" id="KW-0732">Signal</keyword>
<organism evidence="2 3">
    <name type="scientific">Glonium stellatum</name>
    <dbReference type="NCBI Taxonomy" id="574774"/>
    <lineage>
        <taxon>Eukaryota</taxon>
        <taxon>Fungi</taxon>
        <taxon>Dikarya</taxon>
        <taxon>Ascomycota</taxon>
        <taxon>Pezizomycotina</taxon>
        <taxon>Dothideomycetes</taxon>
        <taxon>Pleosporomycetidae</taxon>
        <taxon>Gloniales</taxon>
        <taxon>Gloniaceae</taxon>
        <taxon>Glonium</taxon>
    </lineage>
</organism>
<evidence type="ECO:0000313" key="3">
    <source>
        <dbReference type="Proteomes" id="UP000250140"/>
    </source>
</evidence>
<gene>
    <name evidence="2" type="ORF">AOQ84DRAFT_142975</name>
</gene>
<dbReference type="Proteomes" id="UP000250140">
    <property type="component" value="Unassembled WGS sequence"/>
</dbReference>
<evidence type="ECO:0000256" key="1">
    <source>
        <dbReference type="SAM" id="SignalP"/>
    </source>
</evidence>
<dbReference type="EMBL" id="KV748839">
    <property type="protein sequence ID" value="OCL12729.1"/>
    <property type="molecule type" value="Genomic_DNA"/>
</dbReference>